<dbReference type="AlphaFoldDB" id="A0A6H0WE74"/>
<dbReference type="GO" id="GO:0008097">
    <property type="term" value="F:5S rRNA binding"/>
    <property type="evidence" value="ECO:0007669"/>
    <property type="project" value="InterPro"/>
</dbReference>
<dbReference type="NCBIfam" id="TIGR00731">
    <property type="entry name" value="bL25_bact_ctc"/>
    <property type="match status" value="1"/>
</dbReference>
<comment type="function">
    <text evidence="5">This is one of the proteins that binds to the 5S RNA in the ribosome where it forms part of the central protuberance.</text>
</comment>
<dbReference type="InterPro" id="IPR001021">
    <property type="entry name" value="Ribosomal_bL25_long"/>
</dbReference>
<keyword evidence="3 5" id="KW-0689">Ribosomal protein</keyword>
<dbReference type="InterPro" id="IPR020056">
    <property type="entry name" value="Rbsml_bL25/Gln-tRNA_synth_N"/>
</dbReference>
<dbReference type="KEGG" id="bteq:G4P54_00320"/>
<evidence type="ECO:0000256" key="5">
    <source>
        <dbReference type="HAMAP-Rule" id="MF_01334"/>
    </source>
</evidence>
<organism evidence="6 7">
    <name type="scientific">Bacillus tequilensis</name>
    <dbReference type="NCBI Taxonomy" id="227866"/>
    <lineage>
        <taxon>Bacteria</taxon>
        <taxon>Bacillati</taxon>
        <taxon>Bacillota</taxon>
        <taxon>Bacilli</taxon>
        <taxon>Bacillales</taxon>
        <taxon>Bacillaceae</taxon>
        <taxon>Bacillus</taxon>
    </lineage>
</organism>
<reference evidence="6 7" key="1">
    <citation type="submission" date="2020-02" db="EMBL/GenBank/DDBJ databases">
        <title>Genome sequencing, annotation and comparative genomic analysis of Bacillus tequilensis EA-CB0015, an effective biological control agent against Pseudocercospora fijiensis in banana plants.</title>
        <authorList>
            <person name="Cuellar-Gaviria T.Z."/>
            <person name="Ju K.-S."/>
            <person name="Villegas-Escobar V."/>
        </authorList>
    </citation>
    <scope>NUCLEOTIDE SEQUENCE [LARGE SCALE GENOMIC DNA]</scope>
    <source>
        <strain evidence="6 7">EA-CB0015</strain>
    </source>
</reference>
<dbReference type="GO" id="GO:0003735">
    <property type="term" value="F:structural constituent of ribosome"/>
    <property type="evidence" value="ECO:0007669"/>
    <property type="project" value="InterPro"/>
</dbReference>
<dbReference type="Gene3D" id="2.40.240.10">
    <property type="entry name" value="Ribosomal Protein L25, Chain P"/>
    <property type="match status" value="1"/>
</dbReference>
<dbReference type="OrthoDB" id="9790002at2"/>
<dbReference type="InterPro" id="IPR020930">
    <property type="entry name" value="Ribosomal_uL5_bac-type"/>
</dbReference>
<keyword evidence="2 5" id="KW-0694">RNA-binding</keyword>
<dbReference type="EMBL" id="CP048852">
    <property type="protein sequence ID" value="QIW78424.1"/>
    <property type="molecule type" value="Genomic_DNA"/>
</dbReference>
<dbReference type="InterPro" id="IPR020057">
    <property type="entry name" value="Ribosomal_bL25_b-dom"/>
</dbReference>
<dbReference type="Pfam" id="PF01386">
    <property type="entry name" value="Ribosomal_L25p"/>
    <property type="match status" value="1"/>
</dbReference>
<dbReference type="InterPro" id="IPR029751">
    <property type="entry name" value="Ribosomal_L25_dom"/>
</dbReference>
<keyword evidence="4 5" id="KW-0687">Ribonucleoprotein</keyword>
<evidence type="ECO:0000256" key="2">
    <source>
        <dbReference type="ARBA" id="ARBA00022884"/>
    </source>
</evidence>
<dbReference type="PANTHER" id="PTHR33284:SF1">
    <property type="entry name" value="RIBOSOMAL PROTEIN L25_GLN-TRNA SYNTHETASE, ANTI-CODON-BINDING DOMAIN-CONTAINING PROTEIN"/>
    <property type="match status" value="1"/>
</dbReference>
<evidence type="ECO:0000313" key="6">
    <source>
        <dbReference type="EMBL" id="QIW78424.1"/>
    </source>
</evidence>
<evidence type="ECO:0000313" key="7">
    <source>
        <dbReference type="Proteomes" id="UP000501914"/>
    </source>
</evidence>
<dbReference type="InterPro" id="IPR037121">
    <property type="entry name" value="Ribosomal_bL25_C"/>
</dbReference>
<name>A0A6H0WE74_9BACI</name>
<keyword evidence="7" id="KW-1185">Reference proteome</keyword>
<dbReference type="PANTHER" id="PTHR33284">
    <property type="entry name" value="RIBOSOMAL PROTEIN L25/GLN-TRNA SYNTHETASE, ANTI-CODON-BINDING DOMAIN-CONTAINING PROTEIN"/>
    <property type="match status" value="1"/>
</dbReference>
<dbReference type="NCBIfam" id="NF004133">
    <property type="entry name" value="PRK05618.2-4"/>
    <property type="match status" value="1"/>
</dbReference>
<dbReference type="CDD" id="cd00495">
    <property type="entry name" value="Ribosomal_L25_TL5_CTC"/>
    <property type="match status" value="1"/>
</dbReference>
<evidence type="ECO:0000256" key="4">
    <source>
        <dbReference type="ARBA" id="ARBA00023274"/>
    </source>
</evidence>
<dbReference type="InterPro" id="IPR011035">
    <property type="entry name" value="Ribosomal_bL25/Gln-tRNA_synth"/>
</dbReference>
<dbReference type="GO" id="GO:0006412">
    <property type="term" value="P:translation"/>
    <property type="evidence" value="ECO:0007669"/>
    <property type="project" value="UniProtKB-UniRule"/>
</dbReference>
<dbReference type="Proteomes" id="UP000501914">
    <property type="component" value="Chromosome"/>
</dbReference>
<dbReference type="RefSeq" id="WP_024713067.1">
    <property type="nucleotide sequence ID" value="NZ_CP048852.1"/>
</dbReference>
<accession>A0A6H0WE74</accession>
<dbReference type="Pfam" id="PF14693">
    <property type="entry name" value="Ribosomal_TL5_C"/>
    <property type="match status" value="1"/>
</dbReference>
<dbReference type="GO" id="GO:0022625">
    <property type="term" value="C:cytosolic large ribosomal subunit"/>
    <property type="evidence" value="ECO:0007669"/>
    <property type="project" value="TreeGrafter"/>
</dbReference>
<comment type="similarity">
    <text evidence="5">Belongs to the bacterial ribosomal protein bL25 family. CTC subfamily.</text>
</comment>
<dbReference type="HAMAP" id="MF_01334">
    <property type="entry name" value="Ribosomal_bL25_CTC"/>
    <property type="match status" value="1"/>
</dbReference>
<evidence type="ECO:0000256" key="3">
    <source>
        <dbReference type="ARBA" id="ARBA00022980"/>
    </source>
</evidence>
<protein>
    <recommendedName>
        <fullName evidence="5">Large ribosomal subunit protein bL25</fullName>
    </recommendedName>
    <alternativeName>
        <fullName evidence="5">General stress protein CTC</fullName>
    </alternativeName>
</protein>
<sequence length="205" mass="22396">MATLTAKERTDFTRSSLRNIRTSGHVPGIIYGKDTENKPVSLDSVELIKTLRDEGKNTVLTLEVGGKQHSVMVTDLQTDPLKNEITHADFQVVNMSEDIEVEVPIHLTGEAIGVKNGGVLQQPLYELTVKAKPKAIPQTIEADISKLDVNEVLTIADLPVGGDYSFNHESDEVVASILPPQQQEAAEIDEEESADAQPEGENKEQ</sequence>
<comment type="subunit">
    <text evidence="5">Part of the 50S ribosomal subunit; part of the 5S rRNA/L5/L18/L25 subcomplex. Contacts the 5S rRNA. Binds to the 5S rRNA independently of L5 and L18.</text>
</comment>
<keyword evidence="1 5" id="KW-0699">rRNA-binding</keyword>
<dbReference type="Gene3D" id="2.170.120.20">
    <property type="entry name" value="Ribosomal protein L25, beta domain"/>
    <property type="match status" value="1"/>
</dbReference>
<dbReference type="SUPFAM" id="SSF50715">
    <property type="entry name" value="Ribosomal protein L25-like"/>
    <property type="match status" value="1"/>
</dbReference>
<evidence type="ECO:0000256" key="1">
    <source>
        <dbReference type="ARBA" id="ARBA00022730"/>
    </source>
</evidence>
<gene>
    <name evidence="5" type="primary">rplY</name>
    <name evidence="5" type="synonym">ctc</name>
    <name evidence="6" type="ORF">G4P54_00320</name>
</gene>
<proteinExistence type="inferred from homology"/>